<dbReference type="Pfam" id="PF19777">
    <property type="entry name" value="DUF6263"/>
    <property type="match status" value="1"/>
</dbReference>
<dbReference type="AlphaFoldDB" id="A0A1G7SZP8"/>
<dbReference type="OrthoDB" id="638441at2"/>
<name>A0A1G7SZP8_CHIFI</name>
<dbReference type="EMBL" id="FNBN01000003">
    <property type="protein sequence ID" value="SDG28438.1"/>
    <property type="molecule type" value="Genomic_DNA"/>
</dbReference>
<dbReference type="InterPro" id="IPR046230">
    <property type="entry name" value="DUF6263"/>
</dbReference>
<accession>A0A1G7SZP8</accession>
<protein>
    <submittedName>
        <fullName evidence="1">Uncharacterized protein</fullName>
    </submittedName>
</protein>
<reference evidence="1 2" key="1">
    <citation type="submission" date="2016-10" db="EMBL/GenBank/DDBJ databases">
        <authorList>
            <person name="de Groot N.N."/>
        </authorList>
    </citation>
    <scope>NUCLEOTIDE SEQUENCE [LARGE SCALE GENOMIC DNA]</scope>
    <source>
        <strain evidence="1 2">DSM 527</strain>
    </source>
</reference>
<sequence>MTTKSTVLLTGLIFFSSILTAQVKRAIIPALAPGEQYILRNNTISDIHEDGVRAINQNFSTSWFLRVIGKTAQGKLMIRATYMKINQRTEHLFTHDLTGFNSDDFKEFVVKSTNEELHRKNDQLRKLGEGMLGKSFTVYINSDWRVDEVTGVDTLVNIALDGMGEEDAAVAQSFGKSTRVAINNEEIKKIFDGAFSYIPEEEVGVGDKWYKDDNHHVGSLRIEYTVKSDNGSEMEIAASSASAVNNDIQASYSRKGTITVDSKTGLLLSSSVKDDMKPRAGNITRLVVRTVKNEMQKK</sequence>
<evidence type="ECO:0000313" key="1">
    <source>
        <dbReference type="EMBL" id="SDG28438.1"/>
    </source>
</evidence>
<proteinExistence type="predicted"/>
<organism evidence="1 2">
    <name type="scientific">Chitinophaga filiformis</name>
    <name type="common">Myxococcus filiformis</name>
    <name type="synonym">Flexibacter filiformis</name>
    <dbReference type="NCBI Taxonomy" id="104663"/>
    <lineage>
        <taxon>Bacteria</taxon>
        <taxon>Pseudomonadati</taxon>
        <taxon>Bacteroidota</taxon>
        <taxon>Chitinophagia</taxon>
        <taxon>Chitinophagales</taxon>
        <taxon>Chitinophagaceae</taxon>
        <taxon>Chitinophaga</taxon>
    </lineage>
</organism>
<dbReference type="RefSeq" id="WP_089834134.1">
    <property type="nucleotide sequence ID" value="NZ_FNBN01000003.1"/>
</dbReference>
<gene>
    <name evidence="1" type="ORF">SAMN04488121_1031082</name>
</gene>
<evidence type="ECO:0000313" key="2">
    <source>
        <dbReference type="Proteomes" id="UP000199045"/>
    </source>
</evidence>
<dbReference type="Proteomes" id="UP000199045">
    <property type="component" value="Unassembled WGS sequence"/>
</dbReference>